<evidence type="ECO:0000256" key="5">
    <source>
        <dbReference type="RuleBase" id="RU361187"/>
    </source>
</evidence>
<dbReference type="SUPFAM" id="SSF75005">
    <property type="entry name" value="Arabinanase/levansucrase/invertase"/>
    <property type="match status" value="1"/>
</dbReference>
<keyword evidence="8" id="KW-1185">Reference proteome</keyword>
<dbReference type="InterPro" id="IPR006710">
    <property type="entry name" value="Glyco_hydro_43"/>
</dbReference>
<dbReference type="GO" id="GO:0004553">
    <property type="term" value="F:hydrolase activity, hydrolyzing O-glycosyl compounds"/>
    <property type="evidence" value="ECO:0007669"/>
    <property type="project" value="InterPro"/>
</dbReference>
<evidence type="ECO:0000256" key="4">
    <source>
        <dbReference type="ARBA" id="ARBA00023295"/>
    </source>
</evidence>
<comment type="caution">
    <text evidence="7">The sequence shown here is derived from an EMBL/GenBank/DDBJ whole genome shotgun (WGS) entry which is preliminary data.</text>
</comment>
<evidence type="ECO:0000256" key="6">
    <source>
        <dbReference type="SAM" id="SignalP"/>
    </source>
</evidence>
<proteinExistence type="inferred from homology"/>
<evidence type="ECO:0000256" key="1">
    <source>
        <dbReference type="ARBA" id="ARBA00004834"/>
    </source>
</evidence>
<name>A0A6L9LHU8_9BACT</name>
<comment type="similarity">
    <text evidence="2 5">Belongs to the glycosyl hydrolase 43 family.</text>
</comment>
<evidence type="ECO:0000313" key="7">
    <source>
        <dbReference type="EMBL" id="NDU96209.1"/>
    </source>
</evidence>
<comment type="pathway">
    <text evidence="1">Glycan metabolism; L-arabinan degradation.</text>
</comment>
<dbReference type="InterPro" id="IPR023296">
    <property type="entry name" value="Glyco_hydro_beta-prop_sf"/>
</dbReference>
<dbReference type="Pfam" id="PF04616">
    <property type="entry name" value="Glyco_hydro_43"/>
    <property type="match status" value="1"/>
</dbReference>
<dbReference type="PANTHER" id="PTHR43301">
    <property type="entry name" value="ARABINAN ENDO-1,5-ALPHA-L-ARABINOSIDASE"/>
    <property type="match status" value="1"/>
</dbReference>
<dbReference type="RefSeq" id="WP_163949818.1">
    <property type="nucleotide sequence ID" value="NZ_JAAFZH010000006.1"/>
</dbReference>
<keyword evidence="3 5" id="KW-0378">Hydrolase</keyword>
<keyword evidence="4 5" id="KW-0326">Glycosidase</keyword>
<dbReference type="Gene3D" id="2.115.10.20">
    <property type="entry name" value="Glycosyl hydrolase domain, family 43"/>
    <property type="match status" value="1"/>
</dbReference>
<dbReference type="InterPro" id="IPR050727">
    <property type="entry name" value="GH43_arabinanases"/>
</dbReference>
<dbReference type="AlphaFoldDB" id="A0A6L9LHU8"/>
<feature type="chain" id="PRO_5026653932" evidence="6">
    <location>
        <begin position="20"/>
        <end position="355"/>
    </location>
</feature>
<feature type="signal peptide" evidence="6">
    <location>
        <begin position="1"/>
        <end position="19"/>
    </location>
</feature>
<evidence type="ECO:0000256" key="3">
    <source>
        <dbReference type="ARBA" id="ARBA00022801"/>
    </source>
</evidence>
<gene>
    <name evidence="7" type="ORF">GK108_15110</name>
</gene>
<accession>A0A6L9LHU8</accession>
<reference evidence="7 8" key="1">
    <citation type="submission" date="2020-02" db="EMBL/GenBank/DDBJ databases">
        <title>Draft genome sequence of two Spirosoma agri KCTC 52727 and Spirosoma terrae KCTC 52035.</title>
        <authorList>
            <person name="Rojas J."/>
            <person name="Ambika Manirajan B."/>
            <person name="Suarez C."/>
            <person name="Ratering S."/>
            <person name="Schnell S."/>
        </authorList>
    </citation>
    <scope>NUCLEOTIDE SEQUENCE [LARGE SCALE GENOMIC DNA]</scope>
    <source>
        <strain evidence="7 8">KCTC 52035</strain>
    </source>
</reference>
<evidence type="ECO:0000256" key="2">
    <source>
        <dbReference type="ARBA" id="ARBA00009865"/>
    </source>
</evidence>
<sequence>MKLTTLSLLLLFSLTGALAQSNNEPASQPSLKIDNNKNVWMLTYFRQRYPTRIEIDAKGNTVEVPLPDPMLINKLHIALSTDGRHWTPLNDNKPVWDHHVRDPYVRRGPDGVWRILSTGGGNRTDRAKVGPSCLYITSKDLIHWQVEGTLPLMKDAKDESGAFAGNIWAPEWFYDAKTGDYVVFWSSSFKDAGWKESRLWYSRTRDWKTFTPAKVFFAPAYSVIDGTLLEHQGTYYLFHKEEEFGAKTGERRAIRVATSKNLEGPYTVIDGHLNQGQIVPVITEGPTVIKDPVKPGWLLLYDYCMTNRFGASYSPDLLHWTVEENVDFPSEARHGCISQISPQEAQSLLTAYPDK</sequence>
<evidence type="ECO:0000313" key="8">
    <source>
        <dbReference type="Proteomes" id="UP000474175"/>
    </source>
</evidence>
<dbReference type="PANTHER" id="PTHR43301:SF3">
    <property type="entry name" value="ARABINAN ENDO-1,5-ALPHA-L-ARABINOSIDASE A-RELATED"/>
    <property type="match status" value="1"/>
</dbReference>
<dbReference type="EMBL" id="JAAFZH010000006">
    <property type="protein sequence ID" value="NDU96209.1"/>
    <property type="molecule type" value="Genomic_DNA"/>
</dbReference>
<protein>
    <submittedName>
        <fullName evidence="7">Glycoside hydrolase family 43 protein</fullName>
    </submittedName>
</protein>
<organism evidence="7 8">
    <name type="scientific">Spirosoma terrae</name>
    <dbReference type="NCBI Taxonomy" id="1968276"/>
    <lineage>
        <taxon>Bacteria</taxon>
        <taxon>Pseudomonadati</taxon>
        <taxon>Bacteroidota</taxon>
        <taxon>Cytophagia</taxon>
        <taxon>Cytophagales</taxon>
        <taxon>Cytophagaceae</taxon>
        <taxon>Spirosoma</taxon>
    </lineage>
</organism>
<dbReference type="Proteomes" id="UP000474175">
    <property type="component" value="Unassembled WGS sequence"/>
</dbReference>
<keyword evidence="6" id="KW-0732">Signal</keyword>
<dbReference type="GO" id="GO:0005975">
    <property type="term" value="P:carbohydrate metabolic process"/>
    <property type="evidence" value="ECO:0007669"/>
    <property type="project" value="InterPro"/>
</dbReference>
<dbReference type="CDD" id="cd08983">
    <property type="entry name" value="GH43_Bt3655-like"/>
    <property type="match status" value="1"/>
</dbReference>